<name>A0ABS9I733_9PSED</name>
<feature type="region of interest" description="Disordered" evidence="1">
    <location>
        <begin position="9"/>
        <end position="29"/>
    </location>
</feature>
<gene>
    <name evidence="2" type="ORF">L4G47_12595</name>
</gene>
<accession>A0ABS9I733</accession>
<keyword evidence="3" id="KW-1185">Reference proteome</keyword>
<evidence type="ECO:0000313" key="3">
    <source>
        <dbReference type="Proteomes" id="UP001162905"/>
    </source>
</evidence>
<organism evidence="2 3">
    <name type="scientific">Pseudomonas petrae</name>
    <dbReference type="NCBI Taxonomy" id="2912190"/>
    <lineage>
        <taxon>Bacteria</taxon>
        <taxon>Pseudomonadati</taxon>
        <taxon>Pseudomonadota</taxon>
        <taxon>Gammaproteobacteria</taxon>
        <taxon>Pseudomonadales</taxon>
        <taxon>Pseudomonadaceae</taxon>
        <taxon>Pseudomonas</taxon>
    </lineage>
</organism>
<reference evidence="2" key="1">
    <citation type="submission" date="2022-01" db="EMBL/GenBank/DDBJ databases">
        <title>Pseudomonas sp. nov. isolated from Antarctic regolith.</title>
        <authorList>
            <person name="Novakova D."/>
            <person name="Sedlar K."/>
        </authorList>
    </citation>
    <scope>NUCLEOTIDE SEQUENCE</scope>
    <source>
        <strain evidence="2">P2647</strain>
    </source>
</reference>
<dbReference type="EMBL" id="JAKJXH010000011">
    <property type="protein sequence ID" value="MCF7543061.1"/>
    <property type="molecule type" value="Genomic_DNA"/>
</dbReference>
<protein>
    <submittedName>
        <fullName evidence="2">Uncharacterized protein</fullName>
    </submittedName>
</protein>
<comment type="caution">
    <text evidence="2">The sequence shown here is derived from an EMBL/GenBank/DDBJ whole genome shotgun (WGS) entry which is preliminary data.</text>
</comment>
<dbReference type="RefSeq" id="WP_237252373.1">
    <property type="nucleotide sequence ID" value="NZ_JAKJXE010000013.1"/>
</dbReference>
<proteinExistence type="predicted"/>
<evidence type="ECO:0000313" key="2">
    <source>
        <dbReference type="EMBL" id="MCF7543061.1"/>
    </source>
</evidence>
<sequence length="81" mass="9011">MSTLSEIAANLLKREDSPEKAATQAGPRGPMGWEQLMMLSKEKDILKWQAALSRLIADNPGQRRVTVMRVIQGGLAWHNPD</sequence>
<dbReference type="Proteomes" id="UP001162905">
    <property type="component" value="Unassembled WGS sequence"/>
</dbReference>
<evidence type="ECO:0000256" key="1">
    <source>
        <dbReference type="SAM" id="MobiDB-lite"/>
    </source>
</evidence>